<evidence type="ECO:0000313" key="2">
    <source>
        <dbReference type="Proteomes" id="UP000239477"/>
    </source>
</evidence>
<evidence type="ECO:0008006" key="3">
    <source>
        <dbReference type="Google" id="ProtNLM"/>
    </source>
</evidence>
<keyword evidence="2" id="KW-1185">Reference proteome</keyword>
<protein>
    <recommendedName>
        <fullName evidence="3">DUF488 domain-containing protein</fullName>
    </recommendedName>
</protein>
<dbReference type="AlphaFoldDB" id="A0A2S0IEU3"/>
<dbReference type="Proteomes" id="UP000239477">
    <property type="component" value="Chromosome"/>
</dbReference>
<dbReference type="Pfam" id="PF22752">
    <property type="entry name" value="DUF488-N3i"/>
    <property type="match status" value="1"/>
</dbReference>
<dbReference type="PANTHER" id="PTHR36849">
    <property type="entry name" value="CYTOPLASMIC PROTEIN-RELATED"/>
    <property type="match status" value="1"/>
</dbReference>
<evidence type="ECO:0000313" key="1">
    <source>
        <dbReference type="EMBL" id="AVJ30551.1"/>
    </source>
</evidence>
<dbReference type="OrthoDB" id="9790745at2"/>
<sequence length="129" mass="14814">MKSSSIIVQRVYEGTGPQGHYLALVDRMWPRGLRRADLGLDEWARDIAPSAELCKWFSHIEDRWDDFRTKYLAELATPDQQTRMAALLDAAGDRPLTLLFGARNTEHNQAVVLRDALLDYARHHRKRAA</sequence>
<gene>
    <name evidence="1" type="ORF">CLM73_27510</name>
</gene>
<dbReference type="InterPro" id="IPR052552">
    <property type="entry name" value="YeaO-like"/>
</dbReference>
<proteinExistence type="predicted"/>
<dbReference type="PANTHER" id="PTHR36849:SF1">
    <property type="entry name" value="CYTOPLASMIC PROTEIN"/>
    <property type="match status" value="1"/>
</dbReference>
<name>A0A2S0IEU3_9BURK</name>
<dbReference type="RefSeq" id="WP_105241131.1">
    <property type="nucleotide sequence ID" value="NZ_CP023270.1"/>
</dbReference>
<dbReference type="EMBL" id="CP023270">
    <property type="protein sequence ID" value="AVJ30551.1"/>
    <property type="molecule type" value="Genomic_DNA"/>
</dbReference>
<organism evidence="1 2">
    <name type="scientific">Achromobacter spanius</name>
    <dbReference type="NCBI Taxonomy" id="217203"/>
    <lineage>
        <taxon>Bacteria</taxon>
        <taxon>Pseudomonadati</taxon>
        <taxon>Pseudomonadota</taxon>
        <taxon>Betaproteobacteria</taxon>
        <taxon>Burkholderiales</taxon>
        <taxon>Alcaligenaceae</taxon>
        <taxon>Achromobacter</taxon>
    </lineage>
</organism>
<reference evidence="1 2" key="1">
    <citation type="submission" date="2017-09" db="EMBL/GenBank/DDBJ databases">
        <title>Genomic, metabolic, and phenotypic characteristics of bacterial isolates from the natural microbiome of the model nematode Caenorhabditis elegans.</title>
        <authorList>
            <person name="Zimmermann J."/>
            <person name="Obeng N."/>
            <person name="Yang W."/>
            <person name="Obeng O."/>
            <person name="Kissoyan K."/>
            <person name="Pees B."/>
            <person name="Dirksen P."/>
            <person name="Hoppner M."/>
            <person name="Franke A."/>
            <person name="Rosenstiel P."/>
            <person name="Leippe M."/>
            <person name="Dierking K."/>
            <person name="Kaleta C."/>
            <person name="Schulenburg H."/>
        </authorList>
    </citation>
    <scope>NUCLEOTIDE SEQUENCE [LARGE SCALE GENOMIC DNA]</scope>
    <source>
        <strain evidence="1 2">MYb73</strain>
    </source>
</reference>
<accession>A0A2S0IEU3</accession>